<reference evidence="3" key="1">
    <citation type="submission" date="2014-12" db="EMBL/GenBank/DDBJ databases">
        <title>Genome Sequence of Valsa Canker Pathogens Uncovers a Specific Adaption of Colonization on Woody Bark.</title>
        <authorList>
            <person name="Yin Z."/>
            <person name="Liu H."/>
            <person name="Gao X."/>
            <person name="Li Z."/>
            <person name="Song N."/>
            <person name="Ke X."/>
            <person name="Dai Q."/>
            <person name="Wu Y."/>
            <person name="Sun Y."/>
            <person name="Xu J.-R."/>
            <person name="Kang Z.K."/>
            <person name="Wang L."/>
            <person name="Huang L."/>
        </authorList>
    </citation>
    <scope>NUCLEOTIDE SEQUENCE [LARGE SCALE GENOMIC DNA]</scope>
    <source>
        <strain evidence="3">SXYL134</strain>
    </source>
</reference>
<feature type="region of interest" description="Disordered" evidence="1">
    <location>
        <begin position="17"/>
        <end position="65"/>
    </location>
</feature>
<feature type="compositionally biased region" description="Polar residues" evidence="1">
    <location>
        <begin position="51"/>
        <end position="65"/>
    </location>
</feature>
<dbReference type="Proteomes" id="UP000078576">
    <property type="component" value="Unassembled WGS sequence"/>
</dbReference>
<evidence type="ECO:0000256" key="1">
    <source>
        <dbReference type="SAM" id="MobiDB-lite"/>
    </source>
</evidence>
<protein>
    <recommendedName>
        <fullName evidence="4">F-box domain-containing protein</fullName>
    </recommendedName>
</protein>
<dbReference type="OrthoDB" id="3692147at2759"/>
<evidence type="ECO:0000313" key="2">
    <source>
        <dbReference type="EMBL" id="KUI61320.1"/>
    </source>
</evidence>
<sequence>MPLNFLQSLLELIFPPGHERHSTPLLDEPQDDDERQHGDDMPPQPPPSYSDVFSSSLNPDRQSYTPPSEWDPLVIAALHNQTYSPLHWLPDYILVRIIHILDSTGIECLRRSGRRFPPLCVNIVLGRPRTYLSEGDDETGPFKWPRFVQMCHSGQANELMRVAEGLDGLSGDNRTQLRRLLDRDRYCDDCREGASSWRQRAGELRKYLHCSVCDADHPACLFSGSQRLEQAHRRYCIGHEGYLRICSHEEGIVRWKDLLEIERNKANKAPRAETYLQCKHSSHILLCTGTRMEEGGVLGSKCGSCPSACVYPMFHLIENTINLSWTAHLPLRRDEWPLTAAALRPQLAELRDNAGRFICPALAAGVGMDLPELCCFDPNNCDCVRFKGSENAGWQLWSGLDSNPGGHTDPAKRLFLPEDLIQPGPECEFALRRHENTGSGYIGAGRNNVATTTGAFRDSRGFFTPGSTQESVLNPANRRREFDWTFQE</sequence>
<gene>
    <name evidence="2" type="ORF">VP1G_11221</name>
</gene>
<organism evidence="2 3">
    <name type="scientific">Cytospora mali</name>
    <name type="common">Apple Valsa canker fungus</name>
    <name type="synonym">Valsa mali</name>
    <dbReference type="NCBI Taxonomy" id="578113"/>
    <lineage>
        <taxon>Eukaryota</taxon>
        <taxon>Fungi</taxon>
        <taxon>Dikarya</taxon>
        <taxon>Ascomycota</taxon>
        <taxon>Pezizomycotina</taxon>
        <taxon>Sordariomycetes</taxon>
        <taxon>Sordariomycetidae</taxon>
        <taxon>Diaporthales</taxon>
        <taxon>Cytosporaceae</taxon>
        <taxon>Cytospora</taxon>
    </lineage>
</organism>
<evidence type="ECO:0000313" key="3">
    <source>
        <dbReference type="Proteomes" id="UP000078576"/>
    </source>
</evidence>
<evidence type="ECO:0008006" key="4">
    <source>
        <dbReference type="Google" id="ProtNLM"/>
    </source>
</evidence>
<name>A0A194VBH4_CYTMA</name>
<dbReference type="EMBL" id="KN714773">
    <property type="protein sequence ID" value="KUI61320.1"/>
    <property type="molecule type" value="Genomic_DNA"/>
</dbReference>
<proteinExistence type="predicted"/>
<keyword evidence="3" id="KW-1185">Reference proteome</keyword>
<dbReference type="AlphaFoldDB" id="A0A194VBH4"/>
<dbReference type="STRING" id="694573.A0A194VBH4"/>
<accession>A0A194VBH4</accession>